<feature type="non-terminal residue" evidence="4">
    <location>
        <position position="439"/>
    </location>
</feature>
<evidence type="ECO:0000256" key="1">
    <source>
        <dbReference type="ARBA" id="ARBA00023002"/>
    </source>
</evidence>
<dbReference type="InterPro" id="IPR013149">
    <property type="entry name" value="ADH-like_C"/>
</dbReference>
<comment type="caution">
    <text evidence="4">The sequence shown here is derived from an EMBL/GenBank/DDBJ whole genome shotgun (WGS) entry which is preliminary data.</text>
</comment>
<dbReference type="Gene3D" id="3.90.180.10">
    <property type="entry name" value="Medium-chain alcohol dehydrogenases, catalytic domain"/>
    <property type="match status" value="1"/>
</dbReference>
<dbReference type="InterPro" id="IPR036291">
    <property type="entry name" value="NAD(P)-bd_dom_sf"/>
</dbReference>
<organism evidence="4">
    <name type="scientific">Mariniphaga anaerophila</name>
    <dbReference type="NCBI Taxonomy" id="1484053"/>
    <lineage>
        <taxon>Bacteria</taxon>
        <taxon>Pseudomonadati</taxon>
        <taxon>Bacteroidota</taxon>
        <taxon>Bacteroidia</taxon>
        <taxon>Marinilabiliales</taxon>
        <taxon>Prolixibacteraceae</taxon>
        <taxon>Mariniphaga</taxon>
    </lineage>
</organism>
<accession>A0A831LW38</accession>
<evidence type="ECO:0000259" key="3">
    <source>
        <dbReference type="Pfam" id="PF08240"/>
    </source>
</evidence>
<protein>
    <submittedName>
        <fullName evidence="4">L-sorbose 1-phosphate reductase</fullName>
    </submittedName>
</protein>
<proteinExistence type="predicted"/>
<evidence type="ECO:0000313" key="4">
    <source>
        <dbReference type="EMBL" id="HDR50891.1"/>
    </source>
</evidence>
<dbReference type="Proteomes" id="UP000886047">
    <property type="component" value="Unassembled WGS sequence"/>
</dbReference>
<dbReference type="Pfam" id="PF00107">
    <property type="entry name" value="ADH_zinc_N"/>
    <property type="match status" value="1"/>
</dbReference>
<dbReference type="InterPro" id="IPR011032">
    <property type="entry name" value="GroES-like_sf"/>
</dbReference>
<evidence type="ECO:0000259" key="2">
    <source>
        <dbReference type="Pfam" id="PF00107"/>
    </source>
</evidence>
<gene>
    <name evidence="4" type="ORF">ENN90_04620</name>
</gene>
<dbReference type="PANTHER" id="PTHR43401:SF2">
    <property type="entry name" value="L-THREONINE 3-DEHYDROGENASE"/>
    <property type="match status" value="1"/>
</dbReference>
<dbReference type="InterPro" id="IPR050129">
    <property type="entry name" value="Zn_alcohol_dh"/>
</dbReference>
<keyword evidence="1" id="KW-0560">Oxidoreductase</keyword>
<dbReference type="Pfam" id="PF08240">
    <property type="entry name" value="ADH_N"/>
    <property type="match status" value="1"/>
</dbReference>
<dbReference type="GO" id="GO:0016491">
    <property type="term" value="F:oxidoreductase activity"/>
    <property type="evidence" value="ECO:0007669"/>
    <property type="project" value="UniProtKB-KW"/>
</dbReference>
<dbReference type="SUPFAM" id="SSF51735">
    <property type="entry name" value="NAD(P)-binding Rossmann-fold domains"/>
    <property type="match status" value="1"/>
</dbReference>
<name>A0A831LW38_9BACT</name>
<dbReference type="PANTHER" id="PTHR43401">
    <property type="entry name" value="L-THREONINE 3-DEHYDROGENASE"/>
    <property type="match status" value="1"/>
</dbReference>
<feature type="domain" description="Alcohol dehydrogenase-like N-terminal" evidence="3">
    <location>
        <begin position="45"/>
        <end position="149"/>
    </location>
</feature>
<sequence>MKNISSSQSSPSFGGTKGGFFTKAIRLYGKEDLRLEEFELPQIKEDEILAKVVSDSICMSSYKAATQGPDHKRVPDNVHENPIIIGHEFAGEIVQVGSKWQHKFRAGQKYSIQPAIYYEDGPMGILSAPGYSYPNIGGDATYVIIPKDVLEQDCLLAYDGPGYYPASLAEPLSCVIGAMHANYHTKPGSYVHQMEIVEGGKMAILAGVGPMGLAAINYVVSRKDRKPSLLVITDIDQSRLDRAAEIFPVEWAKENGIDLVYLNTKNVKNPVEVLKEIAGGGYDDVFVFAPVAPVVEQADAILAHDGCLNFFAGPSDPNFSAKLNFYNVHYLYTHIVGTSGGNNDDMVEALEIMSQGLDPAGLITHIGGLNAVAETTLNLPNIPGGKKLIYTHKNLPLVAISDFEEKGKTDPFYAELAKLVAKTKGLWNVEAEAYLLENA</sequence>
<dbReference type="AlphaFoldDB" id="A0A831LW38"/>
<dbReference type="InterPro" id="IPR013154">
    <property type="entry name" value="ADH-like_N"/>
</dbReference>
<dbReference type="Gene3D" id="3.40.50.720">
    <property type="entry name" value="NAD(P)-binding Rossmann-like Domain"/>
    <property type="match status" value="1"/>
</dbReference>
<feature type="domain" description="Alcohol dehydrogenase-like C-terminal" evidence="2">
    <location>
        <begin position="249"/>
        <end position="354"/>
    </location>
</feature>
<dbReference type="EMBL" id="DSDK01000257">
    <property type="protein sequence ID" value="HDR50891.1"/>
    <property type="molecule type" value="Genomic_DNA"/>
</dbReference>
<dbReference type="SUPFAM" id="SSF50129">
    <property type="entry name" value="GroES-like"/>
    <property type="match status" value="1"/>
</dbReference>
<dbReference type="CDD" id="cd08238">
    <property type="entry name" value="sorbose_phosphate_red"/>
    <property type="match status" value="1"/>
</dbReference>
<reference evidence="4" key="1">
    <citation type="journal article" date="2020" name="mSystems">
        <title>Genome- and Community-Level Interaction Insights into Carbon Utilization and Element Cycling Functions of Hydrothermarchaeota in Hydrothermal Sediment.</title>
        <authorList>
            <person name="Zhou Z."/>
            <person name="Liu Y."/>
            <person name="Xu W."/>
            <person name="Pan J."/>
            <person name="Luo Z.H."/>
            <person name="Li M."/>
        </authorList>
    </citation>
    <scope>NUCLEOTIDE SEQUENCE [LARGE SCALE GENOMIC DNA]</scope>
    <source>
        <strain evidence="4">SpSt-1217</strain>
    </source>
</reference>